<protein>
    <submittedName>
        <fullName evidence="6">CLUMA_CG017252, isoform A</fullName>
    </submittedName>
</protein>
<evidence type="ECO:0000256" key="4">
    <source>
        <dbReference type="SAM" id="SignalP"/>
    </source>
</evidence>
<feature type="domain" description="Spaetzle" evidence="5">
    <location>
        <begin position="193"/>
        <end position="288"/>
    </location>
</feature>
<dbReference type="InterPro" id="IPR032104">
    <property type="entry name" value="Spaetzle"/>
</dbReference>
<dbReference type="EMBL" id="CVRI01000061">
    <property type="protein sequence ID" value="CRL04141.1"/>
    <property type="molecule type" value="Genomic_DNA"/>
</dbReference>
<dbReference type="PANTHER" id="PTHR23199:SF12">
    <property type="entry name" value="NEUROTROPHIN 1-RELATED"/>
    <property type="match status" value="1"/>
</dbReference>
<accession>A0A1J1IVA4</accession>
<evidence type="ECO:0000256" key="2">
    <source>
        <dbReference type="ARBA" id="ARBA00023157"/>
    </source>
</evidence>
<dbReference type="GO" id="GO:0005615">
    <property type="term" value="C:extracellular space"/>
    <property type="evidence" value="ECO:0007669"/>
    <property type="project" value="UniProtKB-ARBA"/>
</dbReference>
<evidence type="ECO:0000256" key="1">
    <source>
        <dbReference type="ARBA" id="ARBA00022729"/>
    </source>
</evidence>
<evidence type="ECO:0000259" key="5">
    <source>
        <dbReference type="Pfam" id="PF16077"/>
    </source>
</evidence>
<feature type="chain" id="PRO_5012701240" evidence="4">
    <location>
        <begin position="19"/>
        <end position="303"/>
    </location>
</feature>
<feature type="signal peptide" evidence="4">
    <location>
        <begin position="1"/>
        <end position="18"/>
    </location>
</feature>
<name>A0A1J1IVA4_9DIPT</name>
<dbReference type="GO" id="GO:0005121">
    <property type="term" value="F:Toll binding"/>
    <property type="evidence" value="ECO:0007669"/>
    <property type="project" value="TreeGrafter"/>
</dbReference>
<dbReference type="SUPFAM" id="SSF57501">
    <property type="entry name" value="Cystine-knot cytokines"/>
    <property type="match status" value="1"/>
</dbReference>
<dbReference type="AlphaFoldDB" id="A0A1J1IVA4"/>
<dbReference type="Pfam" id="PF16077">
    <property type="entry name" value="Spaetzle"/>
    <property type="match status" value="1"/>
</dbReference>
<dbReference type="PANTHER" id="PTHR23199">
    <property type="entry name" value="NEUROTROPHIN 1-RELATED"/>
    <property type="match status" value="1"/>
</dbReference>
<dbReference type="OrthoDB" id="6359065at2759"/>
<sequence>MFSIFILVLIIFRNGVIAIHCDFRYDDSGNNYPESIIDFLLNEIKYNETDHNQLFPKNKRNDTPKQFLCDEELFEFEEEILMRSTTTAIPSTSLRPTYLPTHFTTTEESIETDSTSEDTNLDMDENTILRKGSTRFGNRFGHRMQRPIINSYYRPPSRGQSFFDAGIRTGFRGTTEASREVTFDFDDDEEEDSMCLTRERRIRPKALPNPTNNDLVTIINHGEILQTVKIEECLQPKQSCQYELSFPLGYTSVCKQKFFIQTFKALNDAKTEIIDREVYYPSGCECKIYNKKSKNKNQGNNEI</sequence>
<evidence type="ECO:0000313" key="6">
    <source>
        <dbReference type="EMBL" id="CRL04141.1"/>
    </source>
</evidence>
<evidence type="ECO:0000313" key="7">
    <source>
        <dbReference type="Proteomes" id="UP000183832"/>
    </source>
</evidence>
<dbReference type="InterPro" id="IPR052444">
    <property type="entry name" value="Spz/Toll_ligand-like"/>
</dbReference>
<dbReference type="InterPro" id="IPR029034">
    <property type="entry name" value="Cystine-knot_cytokine"/>
</dbReference>
<dbReference type="GO" id="GO:0021556">
    <property type="term" value="P:central nervous system formation"/>
    <property type="evidence" value="ECO:0007669"/>
    <property type="project" value="TreeGrafter"/>
</dbReference>
<keyword evidence="7" id="KW-1185">Reference proteome</keyword>
<dbReference type="Proteomes" id="UP000183832">
    <property type="component" value="Unassembled WGS sequence"/>
</dbReference>
<organism evidence="6 7">
    <name type="scientific">Clunio marinus</name>
    <dbReference type="NCBI Taxonomy" id="568069"/>
    <lineage>
        <taxon>Eukaryota</taxon>
        <taxon>Metazoa</taxon>
        <taxon>Ecdysozoa</taxon>
        <taxon>Arthropoda</taxon>
        <taxon>Hexapoda</taxon>
        <taxon>Insecta</taxon>
        <taxon>Pterygota</taxon>
        <taxon>Neoptera</taxon>
        <taxon>Endopterygota</taxon>
        <taxon>Diptera</taxon>
        <taxon>Nematocera</taxon>
        <taxon>Chironomoidea</taxon>
        <taxon>Chironomidae</taxon>
        <taxon>Clunio</taxon>
    </lineage>
</organism>
<keyword evidence="2" id="KW-1015">Disulfide bond</keyword>
<evidence type="ECO:0000256" key="3">
    <source>
        <dbReference type="ARBA" id="ARBA00023180"/>
    </source>
</evidence>
<keyword evidence="1 4" id="KW-0732">Signal</keyword>
<reference evidence="6 7" key="1">
    <citation type="submission" date="2015-04" db="EMBL/GenBank/DDBJ databases">
        <authorList>
            <person name="Syromyatnikov M.Y."/>
            <person name="Popov V.N."/>
        </authorList>
    </citation>
    <scope>NUCLEOTIDE SEQUENCE [LARGE SCALE GENOMIC DNA]</scope>
</reference>
<dbReference type="Gene3D" id="2.10.90.10">
    <property type="entry name" value="Cystine-knot cytokines"/>
    <property type="match status" value="1"/>
</dbReference>
<keyword evidence="3" id="KW-0325">Glycoprotein</keyword>
<gene>
    <name evidence="6" type="ORF">CLUMA_CG017252</name>
</gene>
<dbReference type="GO" id="GO:0008083">
    <property type="term" value="F:growth factor activity"/>
    <property type="evidence" value="ECO:0007669"/>
    <property type="project" value="TreeGrafter"/>
</dbReference>
<dbReference type="GO" id="GO:0045087">
    <property type="term" value="P:innate immune response"/>
    <property type="evidence" value="ECO:0007669"/>
    <property type="project" value="TreeGrafter"/>
</dbReference>
<proteinExistence type="predicted"/>